<dbReference type="InterPro" id="IPR018958">
    <property type="entry name" value="Knr4/Smi1-like_dom"/>
</dbReference>
<dbReference type="Pfam" id="PF09346">
    <property type="entry name" value="SMI1_KNR4"/>
    <property type="match status" value="1"/>
</dbReference>
<accession>A0A0Q9Y1U5</accession>
<dbReference type="EMBL" id="LGPB01000135">
    <property type="protein sequence ID" value="KRG10702.1"/>
    <property type="molecule type" value="Genomic_DNA"/>
</dbReference>
<dbReference type="Proteomes" id="UP000053881">
    <property type="component" value="Unassembled WGS sequence"/>
</dbReference>
<name>A0A0Q9Y1U5_9BACI</name>
<dbReference type="AlphaFoldDB" id="A0A0Q9Y1U5"/>
<dbReference type="SMART" id="SM00860">
    <property type="entry name" value="SMI1_KNR4"/>
    <property type="match status" value="1"/>
</dbReference>
<organism evidence="2 3">
    <name type="scientific">Lederbergia galactosidilytica</name>
    <dbReference type="NCBI Taxonomy" id="217031"/>
    <lineage>
        <taxon>Bacteria</taxon>
        <taxon>Bacillati</taxon>
        <taxon>Bacillota</taxon>
        <taxon>Bacilli</taxon>
        <taxon>Bacillales</taxon>
        <taxon>Bacillaceae</taxon>
        <taxon>Lederbergia</taxon>
    </lineage>
</organism>
<gene>
    <name evidence="2" type="ORF">ACA29_20225</name>
</gene>
<sequence length="188" mass="22537">MVGKLLKGKLRRNTMFIKETIDTLKSRLENNKLRLIAPQGEIQTVGFSFNPPIENKRIQEIEEKYNWYIPKDYRTFLLQHNGAKLYQLYLGETNIGGGLLLYSLEEALTVQQRLSMNNDYYPIGYVHEHHLMVKNTKYDNKNYLYIGYTDKEPLNMNFELFLDRFIVSNGSNFWEWPRLDAEKYYYYF</sequence>
<comment type="caution">
    <text evidence="2">The sequence shown here is derived from an EMBL/GenBank/DDBJ whole genome shotgun (WGS) entry which is preliminary data.</text>
</comment>
<protein>
    <recommendedName>
        <fullName evidence="1">Knr4/Smi1-like domain-containing protein</fullName>
    </recommendedName>
</protein>
<dbReference type="Gene3D" id="3.40.1580.10">
    <property type="entry name" value="SMI1/KNR4-like"/>
    <property type="match status" value="1"/>
</dbReference>
<dbReference type="InterPro" id="IPR037883">
    <property type="entry name" value="Knr4/Smi1-like_sf"/>
</dbReference>
<reference evidence="2 3" key="1">
    <citation type="submission" date="2015-06" db="EMBL/GenBank/DDBJ databases">
        <title>Genome sequencing project of Bacillus galactosidilyticus PL133.</title>
        <authorList>
            <person name="Gaiero J."/>
            <person name="Nicol R."/>
            <person name="Habash M."/>
        </authorList>
    </citation>
    <scope>NUCLEOTIDE SEQUENCE [LARGE SCALE GENOMIC DNA]</scope>
    <source>
        <strain evidence="2 3">PL133</strain>
    </source>
</reference>
<evidence type="ECO:0000259" key="1">
    <source>
        <dbReference type="SMART" id="SM00860"/>
    </source>
</evidence>
<dbReference type="PATRIC" id="fig|217031.4.peg.6866"/>
<evidence type="ECO:0000313" key="3">
    <source>
        <dbReference type="Proteomes" id="UP000053881"/>
    </source>
</evidence>
<evidence type="ECO:0000313" key="2">
    <source>
        <dbReference type="EMBL" id="KRG10702.1"/>
    </source>
</evidence>
<proteinExistence type="predicted"/>
<feature type="domain" description="Knr4/Smi1-like" evidence="1">
    <location>
        <begin position="52"/>
        <end position="164"/>
    </location>
</feature>
<dbReference type="SUPFAM" id="SSF160631">
    <property type="entry name" value="SMI1/KNR4-like"/>
    <property type="match status" value="1"/>
</dbReference>